<dbReference type="PANTHER" id="PTHR11608">
    <property type="entry name" value="BIFUNCTIONAL PROTEIN PYRR"/>
    <property type="match status" value="1"/>
</dbReference>
<dbReference type="InterPro" id="IPR029057">
    <property type="entry name" value="PRTase-like"/>
</dbReference>
<comment type="caution">
    <text evidence="2">The sequence shown here is derived from an EMBL/GenBank/DDBJ whole genome shotgun (WGS) entry which is preliminary data.</text>
</comment>
<keyword evidence="2" id="KW-0328">Glycosyltransferase</keyword>
<evidence type="ECO:0000313" key="2">
    <source>
        <dbReference type="EMBL" id="RED99541.1"/>
    </source>
</evidence>
<evidence type="ECO:0000313" key="3">
    <source>
        <dbReference type="Proteomes" id="UP000256779"/>
    </source>
</evidence>
<dbReference type="OrthoDB" id="664757at2"/>
<dbReference type="EMBL" id="QREG01000008">
    <property type="protein sequence ID" value="RED99541.1"/>
    <property type="molecule type" value="Genomic_DNA"/>
</dbReference>
<accession>A0A3D9L6B2</accession>
<reference evidence="2 3" key="1">
    <citation type="submission" date="2018-07" db="EMBL/GenBank/DDBJ databases">
        <title>Genomic Encyclopedia of Type Strains, Phase IV (KMG-IV): sequencing the most valuable type-strain genomes for metagenomic binning, comparative biology and taxonomic classification.</title>
        <authorList>
            <person name="Goeker M."/>
        </authorList>
    </citation>
    <scope>NUCLEOTIDE SEQUENCE [LARGE SCALE GENOMIC DNA]</scope>
    <source>
        <strain evidence="2 3">DSM 4134</strain>
    </source>
</reference>
<keyword evidence="2" id="KW-0808">Transferase</keyword>
<dbReference type="SUPFAM" id="SSF53271">
    <property type="entry name" value="PRTase-like"/>
    <property type="match status" value="1"/>
</dbReference>
<keyword evidence="3" id="KW-1185">Reference proteome</keyword>
<evidence type="ECO:0000259" key="1">
    <source>
        <dbReference type="Pfam" id="PF00156"/>
    </source>
</evidence>
<name>A0A3D9L6B2_MARFU</name>
<dbReference type="PANTHER" id="PTHR11608:SF0">
    <property type="entry name" value="BIFUNCTIONAL PROTEIN PYRR"/>
    <property type="match status" value="1"/>
</dbReference>
<gene>
    <name evidence="2" type="ORF">C7460_108161</name>
</gene>
<dbReference type="InterPro" id="IPR050137">
    <property type="entry name" value="PyrR_bifunctional"/>
</dbReference>
<dbReference type="InterPro" id="IPR000836">
    <property type="entry name" value="PRTase_dom"/>
</dbReference>
<dbReference type="AlphaFoldDB" id="A0A3D9L6B2"/>
<dbReference type="Gene3D" id="3.40.50.2020">
    <property type="match status" value="1"/>
</dbReference>
<dbReference type="CDD" id="cd06223">
    <property type="entry name" value="PRTases_typeI"/>
    <property type="match status" value="1"/>
</dbReference>
<dbReference type="GO" id="GO:0016757">
    <property type="term" value="F:glycosyltransferase activity"/>
    <property type="evidence" value="ECO:0007669"/>
    <property type="project" value="UniProtKB-KW"/>
</dbReference>
<sequence length="167" mass="18821">MNEQKLILEASQVTQIIRRIAFEIYENNFEESEIVVVGIYDKGYFLAEKLQAELTKIVDGVTISLVRLEIDKSDPAASDVKLGQPVDFLAGKTVVLVDDVLNTGKTLVHSMKALLDVDLKKLQTAVLVNRSHKQYPVLANYMGYELSTTLDEHVEVKMEDSPEVYLY</sequence>
<feature type="domain" description="Phosphoribosyltransferase" evidence="1">
    <location>
        <begin position="7"/>
        <end position="143"/>
    </location>
</feature>
<organism evidence="2 3">
    <name type="scientific">Marinoscillum furvescens DSM 4134</name>
    <dbReference type="NCBI Taxonomy" id="1122208"/>
    <lineage>
        <taxon>Bacteria</taxon>
        <taxon>Pseudomonadati</taxon>
        <taxon>Bacteroidota</taxon>
        <taxon>Cytophagia</taxon>
        <taxon>Cytophagales</taxon>
        <taxon>Reichenbachiellaceae</taxon>
        <taxon>Marinoscillum</taxon>
    </lineage>
</organism>
<dbReference type="Proteomes" id="UP000256779">
    <property type="component" value="Unassembled WGS sequence"/>
</dbReference>
<protein>
    <submittedName>
        <fullName evidence="2">Pyrimidine operon attenuation protein/uracil phosphoribosyltransferase</fullName>
    </submittedName>
</protein>
<dbReference type="Pfam" id="PF00156">
    <property type="entry name" value="Pribosyltran"/>
    <property type="match status" value="1"/>
</dbReference>
<proteinExistence type="predicted"/>
<dbReference type="RefSeq" id="WP_115868070.1">
    <property type="nucleotide sequence ID" value="NZ_QREG01000008.1"/>
</dbReference>